<keyword evidence="1" id="KW-0812">Transmembrane</keyword>
<evidence type="ECO:0000313" key="3">
    <source>
        <dbReference type="Proteomes" id="UP001203852"/>
    </source>
</evidence>
<dbReference type="AlphaFoldDB" id="A0AAN6DTE2"/>
<evidence type="ECO:0000313" key="2">
    <source>
        <dbReference type="EMBL" id="KAI1611103.1"/>
    </source>
</evidence>
<reference evidence="2" key="1">
    <citation type="journal article" date="2022" name="bioRxiv">
        <title>Deciphering the potential niche of two novel black yeast fungi from a biological soil crust based on their genomes, phenotypes, and melanin regulation.</title>
        <authorList>
            <consortium name="DOE Joint Genome Institute"/>
            <person name="Carr E.C."/>
            <person name="Barton Q."/>
            <person name="Grambo S."/>
            <person name="Sullivan M."/>
            <person name="Renfro C.M."/>
            <person name="Kuo A."/>
            <person name="Pangilinan J."/>
            <person name="Lipzen A."/>
            <person name="Keymanesh K."/>
            <person name="Savage E."/>
            <person name="Barry K."/>
            <person name="Grigoriev I.V."/>
            <person name="Riekhof W.R."/>
            <person name="Harris S.S."/>
        </authorList>
    </citation>
    <scope>NUCLEOTIDE SEQUENCE</scope>
    <source>
        <strain evidence="2">JF 03-4F</strain>
    </source>
</reference>
<sequence length="158" mass="17641">MGHCPQCNIECGMRASAEEVTESTVTLPLRRILTATKSSQPDIWNAAWRSRNSLNASNPSFPFLFLTCHSLQCYRAIFRLSLLLPIFLCLCAQWYVLTRHQLYRPYKQQSVVSRCGLLLTSTGFFSPSCKTVPSFGIVLQAGPLFTVHPSGSLIPNLT</sequence>
<protein>
    <submittedName>
        <fullName evidence="2">Uncharacterized protein</fullName>
    </submittedName>
</protein>
<keyword evidence="3" id="KW-1185">Reference proteome</keyword>
<name>A0AAN6DTE2_9EURO</name>
<keyword evidence="1" id="KW-0472">Membrane</keyword>
<comment type="caution">
    <text evidence="2">The sequence shown here is derived from an EMBL/GenBank/DDBJ whole genome shotgun (WGS) entry which is preliminary data.</text>
</comment>
<feature type="transmembrane region" description="Helical" evidence="1">
    <location>
        <begin position="76"/>
        <end position="97"/>
    </location>
</feature>
<dbReference type="Proteomes" id="UP001203852">
    <property type="component" value="Unassembled WGS sequence"/>
</dbReference>
<dbReference type="EMBL" id="MU404357">
    <property type="protein sequence ID" value="KAI1611103.1"/>
    <property type="molecule type" value="Genomic_DNA"/>
</dbReference>
<gene>
    <name evidence="2" type="ORF">EDD36DRAFT_312853</name>
</gene>
<organism evidence="2 3">
    <name type="scientific">Exophiala viscosa</name>
    <dbReference type="NCBI Taxonomy" id="2486360"/>
    <lineage>
        <taxon>Eukaryota</taxon>
        <taxon>Fungi</taxon>
        <taxon>Dikarya</taxon>
        <taxon>Ascomycota</taxon>
        <taxon>Pezizomycotina</taxon>
        <taxon>Eurotiomycetes</taxon>
        <taxon>Chaetothyriomycetidae</taxon>
        <taxon>Chaetothyriales</taxon>
        <taxon>Herpotrichiellaceae</taxon>
        <taxon>Exophiala</taxon>
    </lineage>
</organism>
<evidence type="ECO:0000256" key="1">
    <source>
        <dbReference type="SAM" id="Phobius"/>
    </source>
</evidence>
<accession>A0AAN6DTE2</accession>
<proteinExistence type="predicted"/>
<keyword evidence="1" id="KW-1133">Transmembrane helix</keyword>